<dbReference type="Proteomes" id="UP001300096">
    <property type="component" value="Unassembled WGS sequence"/>
</dbReference>
<sequence length="307" mass="33532">MRRRRSTAADRGALELMKFRIAGRERLLHAKALSAYLSSANFGFTSVRDEHAMLRANLVHIGRYTFAHVQLPPATLEWPRDELSRSRVVVIVAEAPGFTVASEGPVIVREPSWFVIPPGGATVTFEATMPTELVFISLDEDALSGGRQVDFDRVGEQPPSEETLRPLTSFVKSFCAIEADEPDGVVSPLEDAACEVARTLVATVVGEPVTRPQLFDSVMRFILRDYSSPRLSVAGVAEALGVSVRTVQSALSEHGTTFSRELRAIRLKAAADLKNRNPGLPLATVAQLTGFGTRQSLHRAQRDALSR</sequence>
<dbReference type="Gene3D" id="1.10.10.60">
    <property type="entry name" value="Homeodomain-like"/>
    <property type="match status" value="1"/>
</dbReference>
<accession>A0ABT0FIK4</accession>
<name>A0ABT0FIK4_9MICO</name>
<evidence type="ECO:0000256" key="3">
    <source>
        <dbReference type="ARBA" id="ARBA00023163"/>
    </source>
</evidence>
<keyword evidence="3" id="KW-0804">Transcription</keyword>
<evidence type="ECO:0000313" key="5">
    <source>
        <dbReference type="EMBL" id="MCK2037888.1"/>
    </source>
</evidence>
<protein>
    <submittedName>
        <fullName evidence="5">Helix-turn-helix domain-containing protein</fullName>
    </submittedName>
</protein>
<keyword evidence="2" id="KW-0238">DNA-binding</keyword>
<evidence type="ECO:0000259" key="4">
    <source>
        <dbReference type="PROSITE" id="PS01124"/>
    </source>
</evidence>
<dbReference type="InterPro" id="IPR018060">
    <property type="entry name" value="HTH_AraC"/>
</dbReference>
<reference evidence="5 6" key="1">
    <citation type="submission" date="2021-06" db="EMBL/GenBank/DDBJ databases">
        <title>Genome-based taxonomic framework of Microbacterium strains isolated from marine environment, the description of four new species and reclassification of four preexisting species.</title>
        <authorList>
            <person name="Lee S.D."/>
            <person name="Kim S.-M."/>
            <person name="Byeon Y.-S."/>
            <person name="Yang H.L."/>
            <person name="Kim I.S."/>
        </authorList>
    </citation>
    <scope>NUCLEOTIDE SEQUENCE [LARGE SCALE GENOMIC DNA]</scope>
    <source>
        <strain evidence="5 6">SSW1-49</strain>
    </source>
</reference>
<dbReference type="SMART" id="SM00342">
    <property type="entry name" value="HTH_ARAC"/>
    <property type="match status" value="1"/>
</dbReference>
<evidence type="ECO:0000313" key="6">
    <source>
        <dbReference type="Proteomes" id="UP001300096"/>
    </source>
</evidence>
<feature type="domain" description="HTH araC/xylS-type" evidence="4">
    <location>
        <begin position="216"/>
        <end position="307"/>
    </location>
</feature>
<dbReference type="PROSITE" id="PS01124">
    <property type="entry name" value="HTH_ARAC_FAMILY_2"/>
    <property type="match status" value="1"/>
</dbReference>
<dbReference type="RefSeq" id="WP_247631246.1">
    <property type="nucleotide sequence ID" value="NZ_JAHWXN010000002.1"/>
</dbReference>
<organism evidence="5 6">
    <name type="scientific">Microbacterium croceum</name>
    <dbReference type="NCBI Taxonomy" id="2851645"/>
    <lineage>
        <taxon>Bacteria</taxon>
        <taxon>Bacillati</taxon>
        <taxon>Actinomycetota</taxon>
        <taxon>Actinomycetes</taxon>
        <taxon>Micrococcales</taxon>
        <taxon>Microbacteriaceae</taxon>
        <taxon>Microbacterium</taxon>
    </lineage>
</organism>
<dbReference type="Pfam" id="PF12833">
    <property type="entry name" value="HTH_18"/>
    <property type="match status" value="1"/>
</dbReference>
<evidence type="ECO:0000256" key="1">
    <source>
        <dbReference type="ARBA" id="ARBA00023015"/>
    </source>
</evidence>
<gene>
    <name evidence="5" type="ORF">KZC51_17300</name>
</gene>
<dbReference type="EMBL" id="JAHWXN010000002">
    <property type="protein sequence ID" value="MCK2037888.1"/>
    <property type="molecule type" value="Genomic_DNA"/>
</dbReference>
<proteinExistence type="predicted"/>
<dbReference type="InterPro" id="IPR050204">
    <property type="entry name" value="AraC_XylS_family_regulators"/>
</dbReference>
<keyword evidence="6" id="KW-1185">Reference proteome</keyword>
<evidence type="ECO:0000256" key="2">
    <source>
        <dbReference type="ARBA" id="ARBA00023125"/>
    </source>
</evidence>
<keyword evidence="1" id="KW-0805">Transcription regulation</keyword>
<comment type="caution">
    <text evidence="5">The sequence shown here is derived from an EMBL/GenBank/DDBJ whole genome shotgun (WGS) entry which is preliminary data.</text>
</comment>
<dbReference type="PANTHER" id="PTHR46796">
    <property type="entry name" value="HTH-TYPE TRANSCRIPTIONAL ACTIVATOR RHAS-RELATED"/>
    <property type="match status" value="1"/>
</dbReference>